<reference evidence="7" key="1">
    <citation type="submission" date="2020-12" db="EMBL/GenBank/DDBJ databases">
        <title>Bacterial taxonomy.</title>
        <authorList>
            <person name="Pan X."/>
        </authorList>
    </citation>
    <scope>NUCLEOTIDE SEQUENCE</scope>
    <source>
        <strain evidence="7">B2012</strain>
    </source>
</reference>
<dbReference type="PANTHER" id="PTHR30136">
    <property type="entry name" value="HELIX-TURN-HELIX TRANSCRIPTIONAL REGULATOR, ICLR FAMILY"/>
    <property type="match status" value="1"/>
</dbReference>
<dbReference type="RefSeq" id="WP_198883575.1">
    <property type="nucleotide sequence ID" value="NZ_JAEKJA010000019.1"/>
</dbReference>
<accession>A0A934IT15</accession>
<dbReference type="InterPro" id="IPR001845">
    <property type="entry name" value="HTH_ArsR_DNA-bd_dom"/>
</dbReference>
<keyword evidence="1" id="KW-0805">Transcription regulation</keyword>
<dbReference type="GO" id="GO:0003677">
    <property type="term" value="F:DNA binding"/>
    <property type="evidence" value="ECO:0007669"/>
    <property type="project" value="UniProtKB-KW"/>
</dbReference>
<dbReference type="InterPro" id="IPR005471">
    <property type="entry name" value="Tscrpt_reg_IclR_N"/>
</dbReference>
<name>A0A934IT15_9HYPH</name>
<comment type="caution">
    <text evidence="7">The sequence shown here is derived from an EMBL/GenBank/DDBJ whole genome shotgun (WGS) entry which is preliminary data.</text>
</comment>
<dbReference type="InterPro" id="IPR036390">
    <property type="entry name" value="WH_DNA-bd_sf"/>
</dbReference>
<dbReference type="InterPro" id="IPR014757">
    <property type="entry name" value="Tscrpt_reg_IclR_C"/>
</dbReference>
<gene>
    <name evidence="7" type="ORF">JCR33_18320</name>
</gene>
<dbReference type="Proteomes" id="UP000609531">
    <property type="component" value="Unassembled WGS sequence"/>
</dbReference>
<feature type="domain" description="IclR-ED" evidence="6">
    <location>
        <begin position="64"/>
        <end position="244"/>
    </location>
</feature>
<dbReference type="Gene3D" id="3.30.450.40">
    <property type="match status" value="1"/>
</dbReference>
<dbReference type="Gene3D" id="1.10.10.10">
    <property type="entry name" value="Winged helix-like DNA-binding domain superfamily/Winged helix DNA-binding domain"/>
    <property type="match status" value="1"/>
</dbReference>
<dbReference type="CDD" id="cd00090">
    <property type="entry name" value="HTH_ARSR"/>
    <property type="match status" value="1"/>
</dbReference>
<dbReference type="SMART" id="SM00346">
    <property type="entry name" value="HTH_ICLR"/>
    <property type="match status" value="1"/>
</dbReference>
<dbReference type="Pfam" id="PF09339">
    <property type="entry name" value="HTH_IclR"/>
    <property type="match status" value="1"/>
</dbReference>
<dbReference type="GO" id="GO:0003700">
    <property type="term" value="F:DNA-binding transcription factor activity"/>
    <property type="evidence" value="ECO:0007669"/>
    <property type="project" value="InterPro"/>
</dbReference>
<keyword evidence="8" id="KW-1185">Reference proteome</keyword>
<protein>
    <submittedName>
        <fullName evidence="7">IclR family transcriptional regulator</fullName>
    </submittedName>
</protein>
<dbReference type="InterPro" id="IPR036388">
    <property type="entry name" value="WH-like_DNA-bd_sf"/>
</dbReference>
<keyword evidence="2" id="KW-0238">DNA-binding</keyword>
<dbReference type="InterPro" id="IPR050707">
    <property type="entry name" value="HTH_MetabolicPath_Reg"/>
</dbReference>
<dbReference type="EMBL" id="JAEKJA010000019">
    <property type="protein sequence ID" value="MBJ3777667.1"/>
    <property type="molecule type" value="Genomic_DNA"/>
</dbReference>
<evidence type="ECO:0000256" key="1">
    <source>
        <dbReference type="ARBA" id="ARBA00023015"/>
    </source>
</evidence>
<evidence type="ECO:0000313" key="8">
    <source>
        <dbReference type="Proteomes" id="UP000609531"/>
    </source>
</evidence>
<keyword evidence="3" id="KW-0804">Transcription</keyword>
<feature type="domain" description="HTH iclR-type" evidence="5">
    <location>
        <begin position="1"/>
        <end position="63"/>
    </location>
</feature>
<dbReference type="GO" id="GO:0045892">
    <property type="term" value="P:negative regulation of DNA-templated transcription"/>
    <property type="evidence" value="ECO:0007669"/>
    <property type="project" value="TreeGrafter"/>
</dbReference>
<dbReference type="AlphaFoldDB" id="A0A934IT15"/>
<evidence type="ECO:0000259" key="6">
    <source>
        <dbReference type="PROSITE" id="PS51078"/>
    </source>
</evidence>
<dbReference type="PANTHER" id="PTHR30136:SF35">
    <property type="entry name" value="HTH-TYPE TRANSCRIPTIONAL REGULATOR RV1719"/>
    <property type="match status" value="1"/>
</dbReference>
<evidence type="ECO:0000313" key="7">
    <source>
        <dbReference type="EMBL" id="MBJ3777667.1"/>
    </source>
</evidence>
<dbReference type="FunFam" id="1.10.10.10:FF:000056">
    <property type="entry name" value="IclR family transcriptional regulator"/>
    <property type="match status" value="1"/>
</dbReference>
<evidence type="ECO:0000259" key="5">
    <source>
        <dbReference type="PROSITE" id="PS51077"/>
    </source>
</evidence>
<dbReference type="PROSITE" id="PS51077">
    <property type="entry name" value="HTH_ICLR"/>
    <property type="match status" value="1"/>
</dbReference>
<dbReference type="InterPro" id="IPR029016">
    <property type="entry name" value="GAF-like_dom_sf"/>
</dbReference>
<evidence type="ECO:0000259" key="4">
    <source>
        <dbReference type="PROSITE" id="PS50987"/>
    </source>
</evidence>
<dbReference type="PROSITE" id="PS51078">
    <property type="entry name" value="ICLR_ED"/>
    <property type="match status" value="1"/>
</dbReference>
<dbReference type="InterPro" id="IPR011991">
    <property type="entry name" value="ArsR-like_HTH"/>
</dbReference>
<dbReference type="Pfam" id="PF01614">
    <property type="entry name" value="IclR_C"/>
    <property type="match status" value="1"/>
</dbReference>
<evidence type="ECO:0000256" key="3">
    <source>
        <dbReference type="ARBA" id="ARBA00023163"/>
    </source>
</evidence>
<evidence type="ECO:0000256" key="2">
    <source>
        <dbReference type="ARBA" id="ARBA00023125"/>
    </source>
</evidence>
<sequence>MSSLQNALRLLAMFGAERTELRVTDIANALSLPKSSVSRLLKELAEAGMVERAAGGRAFHIGSEVFRLGQLYRARVPVQERVDEICQELLRRYPATAYLAVLRGFELVVLRRHEGRHPVRYIMEPGDTIPAYATAVGRALLSHLPQEELERIVPEHLALDYRDVDASRQDMLDEIAAIHERGYALMDDRKLRVAAAGVAVSSGGGRDLGFALSFATEAIPQSERPALVRDLMAGAREVGLLCADPYWQGRELPES</sequence>
<feature type="domain" description="HTH arsR-type" evidence="4">
    <location>
        <begin position="1"/>
        <end position="83"/>
    </location>
</feature>
<dbReference type="SUPFAM" id="SSF55781">
    <property type="entry name" value="GAF domain-like"/>
    <property type="match status" value="1"/>
</dbReference>
<dbReference type="SUPFAM" id="SSF46785">
    <property type="entry name" value="Winged helix' DNA-binding domain"/>
    <property type="match status" value="1"/>
</dbReference>
<proteinExistence type="predicted"/>
<organism evidence="7 8">
    <name type="scientific">Acuticoccus mangrovi</name>
    <dbReference type="NCBI Taxonomy" id="2796142"/>
    <lineage>
        <taxon>Bacteria</taxon>
        <taxon>Pseudomonadati</taxon>
        <taxon>Pseudomonadota</taxon>
        <taxon>Alphaproteobacteria</taxon>
        <taxon>Hyphomicrobiales</taxon>
        <taxon>Amorphaceae</taxon>
        <taxon>Acuticoccus</taxon>
    </lineage>
</organism>
<dbReference type="PROSITE" id="PS50987">
    <property type="entry name" value="HTH_ARSR_2"/>
    <property type="match status" value="1"/>
</dbReference>